<evidence type="ECO:0000256" key="1">
    <source>
        <dbReference type="SAM" id="MobiDB-lite"/>
    </source>
</evidence>
<name>A0A078AEC0_STYLE</name>
<dbReference type="EMBL" id="CCKQ01009144">
    <property type="protein sequence ID" value="CDW80604.1"/>
    <property type="molecule type" value="Genomic_DNA"/>
</dbReference>
<dbReference type="OrthoDB" id="327098at2759"/>
<gene>
    <name evidence="2" type="primary">Contig5161.g5530</name>
    <name evidence="2" type="ORF">STYLEM_9607</name>
</gene>
<feature type="compositionally biased region" description="Low complexity" evidence="1">
    <location>
        <begin position="118"/>
        <end position="131"/>
    </location>
</feature>
<feature type="region of interest" description="Disordered" evidence="1">
    <location>
        <begin position="109"/>
        <end position="162"/>
    </location>
</feature>
<keyword evidence="3" id="KW-1185">Reference proteome</keyword>
<evidence type="ECO:0000313" key="2">
    <source>
        <dbReference type="EMBL" id="CDW80604.1"/>
    </source>
</evidence>
<dbReference type="AlphaFoldDB" id="A0A078AEC0"/>
<dbReference type="Proteomes" id="UP000039865">
    <property type="component" value="Unassembled WGS sequence"/>
</dbReference>
<organism evidence="2 3">
    <name type="scientific">Stylonychia lemnae</name>
    <name type="common">Ciliate</name>
    <dbReference type="NCBI Taxonomy" id="5949"/>
    <lineage>
        <taxon>Eukaryota</taxon>
        <taxon>Sar</taxon>
        <taxon>Alveolata</taxon>
        <taxon>Ciliophora</taxon>
        <taxon>Intramacronucleata</taxon>
        <taxon>Spirotrichea</taxon>
        <taxon>Stichotrichia</taxon>
        <taxon>Sporadotrichida</taxon>
        <taxon>Oxytrichidae</taxon>
        <taxon>Stylonychinae</taxon>
        <taxon>Stylonychia</taxon>
    </lineage>
</organism>
<sequence length="371" mass="44459">MQIEMYLNQAFTHEEYLNDHQLSPKNRNHEISDYFRSDEFSKFHYFQEDLKFVTISPFIQGNKLLYQFHDAKLNDYDYMSQIQGRINAEHQYAIQDPVQNIIMTPFNEQQTKDEQTFSEADQNQSNNNQESQDSKEASLDEDEEGITNLQEQKKQRSNRKRVEADLENVDVASLNVIIICKYFNRLTQLLVKGKKIKPQISLQNCDRTDVLLKTIIREIRKVYLQQFQKETRYLRVQRYRHQKYYIVAIKSFIEQKLDINKVSLEGESYNNQDFREELIFFLGSMFYPKKMLALFEDHRTKKIIDMINSSLYQFTLTRFNFLNNWAAFRFLTNHFIVNHSLKSLQRNKAMVLQIEDFKKGLEYLQKVQGGF</sequence>
<dbReference type="InParanoid" id="A0A078AEC0"/>
<evidence type="ECO:0000313" key="3">
    <source>
        <dbReference type="Proteomes" id="UP000039865"/>
    </source>
</evidence>
<reference evidence="2 3" key="1">
    <citation type="submission" date="2014-06" db="EMBL/GenBank/DDBJ databases">
        <authorList>
            <person name="Swart Estienne"/>
        </authorList>
    </citation>
    <scope>NUCLEOTIDE SEQUENCE [LARGE SCALE GENOMIC DNA]</scope>
    <source>
        <strain evidence="2 3">130c</strain>
    </source>
</reference>
<accession>A0A078AEC0</accession>
<protein>
    <submittedName>
        <fullName evidence="2">Uncharacterized protein</fullName>
    </submittedName>
</protein>
<proteinExistence type="predicted"/>